<proteinExistence type="predicted"/>
<accession>A0A1G7G1S1</accession>
<dbReference type="Proteomes" id="UP000182427">
    <property type="component" value="Chromosome I"/>
</dbReference>
<gene>
    <name evidence="3" type="ORF">SAMN05444167_0521</name>
</gene>
<dbReference type="RefSeq" id="WP_083343769.1">
    <property type="nucleotide sequence ID" value="NZ_LT629690.1"/>
</dbReference>
<dbReference type="EMBL" id="LT629690">
    <property type="protein sequence ID" value="SDE81995.1"/>
    <property type="molecule type" value="Genomic_DNA"/>
</dbReference>
<name>A0A1G7G1S1_9BACT</name>
<reference evidence="4" key="1">
    <citation type="submission" date="2016-10" db="EMBL/GenBank/DDBJ databases">
        <authorList>
            <person name="Varghese N."/>
            <person name="Submissions S."/>
        </authorList>
    </citation>
    <scope>NUCLEOTIDE SEQUENCE [LARGE SCALE GENOMIC DNA]</scope>
    <source>
        <strain evidence="4">GAS232</strain>
    </source>
</reference>
<dbReference type="InterPro" id="IPR013783">
    <property type="entry name" value="Ig-like_fold"/>
</dbReference>
<feature type="domain" description="Bacterial Ig-like" evidence="2">
    <location>
        <begin position="1089"/>
        <end position="1175"/>
    </location>
</feature>
<dbReference type="InterPro" id="IPR032109">
    <property type="entry name" value="Big_3_5"/>
</dbReference>
<keyword evidence="4" id="KW-1185">Reference proteome</keyword>
<sequence length="1347" mass="140148">MKSLRKLCTLAALVSSVGVFAQTAPVAGVTSTANVRNRATVSFPSATPGSNLQSAIVQFPQGTRTETVKAKLNGKDVSAKFSATPCSGKVCLTAQLGSDDGVIDGNNTLFATAKNQDGTASSTRTHFVSGAASATSQGLHALAVSADVTASSLPTYSSFLPPSIRFYTLVSGGPGASQNWFQLGTKSSSVLASGSCASSSMYSVILVDRRTLTQSGSSQCYNDGVSLSSALQNLASQTPVANDLVIVGTNYGQNTDAGSAMAQLNTSAIGGRAYNCNANGSGSTCTGGPLGTSNDVPQGYLAIGVLNGKPGSAFEYYKTNGSPIPNTFATGMLMQDANGNYNFQSSNNVEYTVQPGTAQQSAQIKIINAPSLPGQTAVYTPPTGTNGFWVLVMDRGSLSTSTACSGSGSGQNVTFANCGIFYPLGANGGNATMINAMAQTLQSVRSDQVVFLTTVGTAGWGDATTMASDNNTPNNTIELANALGSLGIPDKSILYTGATNSTYTFVASPAFGNPISGHDVLSSSYFTQQGHSGYVHGTLARDSYGLYEPAHTEQQQAATDTADLQLGLINSQQPQEWPEFITALATGNTLTGQTQAYQYLSYYLLNQWYVAGQLNSSGAAQPGVTGTYAYDIHYFFTGSLNTLLDYHTYDPANATYPGASWTSPDGTTLSFTQQEFNSVKYQLHNEIVDLTNVLTYFVTGSTNLKDLVAAGNANAALSLIQASSDIQANLEASQIQAQTTTPATLSPWHIMHMVASDVSPYVSFATDGVVNPDDIALANKAIGFVSDLFSAAGSTGGGLSSGDTSAQKEIPRLDYRLDTTIGQIAGSDLQGQFLAGFDSTLDSITGDWGKLNALGGQSITQSPLFAPTQATQNQVIQMITKASQKSLYVSLIPQIYQAHKWGMYGQTATADMGYTANGDTNSCKAFYDNTTTAWVAVWYPTYGGTSYWESWKTVNNNPDFPFKYVYNAPFYDWYVLSLPFTSQGGSGARATAMDANMSNILFGNSSNSVNFVRDEFVAGGGPMQVRITDGGTSEFDLAFEWDSANPINKNFSPDTNAIGIHTANVCSVSQFNGVSATAPTSQDTVTTLTVPGSSVLGIDVTYSAKITKTIGTGVPAGFVEFRDNDQTVANVALDGTGNATYTAKGLSLGNHGISAYYLPSDGSQPSNSAASSLMVYANTPDMILGLSQSSLNVTYGTTSSAVTLKLQSLSGMAGTVNYACSGLPVGMTCSFSPASNTVTDGGTASTTFTVSGNVLTSTSGFSSVRGWAIVLMSVPLLLVATLRKTATRGRLLCSLLLMMVAAASLTGCGGNSTPASPTLKDTGTKTVLITATAGSVTRAVPLTVTVQ</sequence>
<evidence type="ECO:0000313" key="4">
    <source>
        <dbReference type="Proteomes" id="UP000182427"/>
    </source>
</evidence>
<keyword evidence="1" id="KW-0732">Signal</keyword>
<evidence type="ECO:0000259" key="2">
    <source>
        <dbReference type="Pfam" id="PF16640"/>
    </source>
</evidence>
<evidence type="ECO:0000256" key="1">
    <source>
        <dbReference type="SAM" id="SignalP"/>
    </source>
</evidence>
<dbReference type="OrthoDB" id="101485at2"/>
<evidence type="ECO:0000313" key="3">
    <source>
        <dbReference type="EMBL" id="SDE81995.1"/>
    </source>
</evidence>
<organism evidence="3 4">
    <name type="scientific">Terriglobus roseus</name>
    <dbReference type="NCBI Taxonomy" id="392734"/>
    <lineage>
        <taxon>Bacteria</taxon>
        <taxon>Pseudomonadati</taxon>
        <taxon>Acidobacteriota</taxon>
        <taxon>Terriglobia</taxon>
        <taxon>Terriglobales</taxon>
        <taxon>Acidobacteriaceae</taxon>
        <taxon>Terriglobus</taxon>
    </lineage>
</organism>
<feature type="signal peptide" evidence="1">
    <location>
        <begin position="1"/>
        <end position="21"/>
    </location>
</feature>
<dbReference type="Pfam" id="PF16640">
    <property type="entry name" value="Big_3_5"/>
    <property type="match status" value="1"/>
</dbReference>
<feature type="chain" id="PRO_5009241067" evidence="1">
    <location>
        <begin position="22"/>
        <end position="1347"/>
    </location>
</feature>
<dbReference type="Gene3D" id="2.60.40.10">
    <property type="entry name" value="Immunoglobulins"/>
    <property type="match status" value="1"/>
</dbReference>
<protein>
    <submittedName>
        <fullName evidence="3">Ig-like domain (Group 3)</fullName>
    </submittedName>
</protein>